<feature type="domain" description="WW" evidence="6">
    <location>
        <begin position="169"/>
        <end position="202"/>
    </location>
</feature>
<evidence type="ECO:0000313" key="8">
    <source>
        <dbReference type="Proteomes" id="UP000001058"/>
    </source>
</evidence>
<sequence length="396" mass="43482">MARKSIALFVTTLCILSVVALGAKKSTDRLILALRKRILATVVEELSVKGLDINLPDSSHRLPLAEAVRSRDVRAVMALLEQGALARCHEPGSGTTPLHLAFQFNLPNIARALLAHGADPNAKDRSGVPARKLVPLSSSTTRGSSSSTARGNISELISLYDTRGSMAFESAPGSWLKEDRPGGSTYYWSPSTRESRWTPPPSCAWQRVTIQGHPVRYINTVTGQQLTSLPPALSWTRLRSETDNGSQLLWYNWAVQVSSTATPAELPPDMLAQLAVQVNVRWYNPTTGQYSYTDPVYSTPWRELTDEATSRPYYFNVDTRESLWEAPEELCWVKMEISDTSGAGEGEGEGDRAMRGSVGVGSWAARQYFYNRRSGEVSWTAPASGPLAFVPYASEL</sequence>
<dbReference type="SMART" id="SM00456">
    <property type="entry name" value="WW"/>
    <property type="match status" value="3"/>
</dbReference>
<dbReference type="Gene3D" id="1.25.40.20">
    <property type="entry name" value="Ankyrin repeat-containing domain"/>
    <property type="match status" value="1"/>
</dbReference>
<reference evidence="7 8" key="1">
    <citation type="journal article" date="2010" name="Science">
        <title>Genomic analysis of organismal complexity in the multicellular green alga Volvox carteri.</title>
        <authorList>
            <person name="Prochnik S.E."/>
            <person name="Umen J."/>
            <person name="Nedelcu A.M."/>
            <person name="Hallmann A."/>
            <person name="Miller S.M."/>
            <person name="Nishii I."/>
            <person name="Ferris P."/>
            <person name="Kuo A."/>
            <person name="Mitros T."/>
            <person name="Fritz-Laylin L.K."/>
            <person name="Hellsten U."/>
            <person name="Chapman J."/>
            <person name="Simakov O."/>
            <person name="Rensing S.A."/>
            <person name="Terry A."/>
            <person name="Pangilinan J."/>
            <person name="Kapitonov V."/>
            <person name="Jurka J."/>
            <person name="Salamov A."/>
            <person name="Shapiro H."/>
            <person name="Schmutz J."/>
            <person name="Grimwood J."/>
            <person name="Lindquist E."/>
            <person name="Lucas S."/>
            <person name="Grigoriev I.V."/>
            <person name="Schmitt R."/>
            <person name="Kirk D."/>
            <person name="Rokhsar D.S."/>
        </authorList>
    </citation>
    <scope>NUCLEOTIDE SEQUENCE [LARGE SCALE GENOMIC DNA]</scope>
    <source>
        <strain evidence="8">f. Nagariensis / Eve</strain>
    </source>
</reference>
<dbReference type="KEGG" id="vcn:VOLCADRAFT_99690"/>
<dbReference type="SUPFAM" id="SSF51045">
    <property type="entry name" value="WW domain"/>
    <property type="match status" value="1"/>
</dbReference>
<protein>
    <recommendedName>
        <fullName evidence="6">WW domain-containing protein</fullName>
    </recommendedName>
</protein>
<dbReference type="eggNOG" id="ENOG502R36Z">
    <property type="taxonomic scope" value="Eukaryota"/>
</dbReference>
<dbReference type="SMART" id="SM00248">
    <property type="entry name" value="ANK"/>
    <property type="match status" value="2"/>
</dbReference>
<proteinExistence type="predicted"/>
<keyword evidence="5" id="KW-0732">Signal</keyword>
<dbReference type="RefSeq" id="XP_002958417.1">
    <property type="nucleotide sequence ID" value="XM_002958371.1"/>
</dbReference>
<keyword evidence="8" id="KW-1185">Reference proteome</keyword>
<evidence type="ECO:0000256" key="2">
    <source>
        <dbReference type="ARBA" id="ARBA00023043"/>
    </source>
</evidence>
<gene>
    <name evidence="7" type="ORF">VOLCADRAFT_99690</name>
</gene>
<feature type="domain" description="WW" evidence="6">
    <location>
        <begin position="295"/>
        <end position="329"/>
    </location>
</feature>
<evidence type="ECO:0000259" key="6">
    <source>
        <dbReference type="PROSITE" id="PS50020"/>
    </source>
</evidence>
<dbReference type="OrthoDB" id="187617at2759"/>
<name>D8UID8_VOLCA</name>
<feature type="region of interest" description="Disordered" evidence="4">
    <location>
        <begin position="120"/>
        <end position="149"/>
    </location>
</feature>
<dbReference type="Proteomes" id="UP000001058">
    <property type="component" value="Unassembled WGS sequence"/>
</dbReference>
<dbReference type="InterPro" id="IPR001202">
    <property type="entry name" value="WW_dom"/>
</dbReference>
<dbReference type="Pfam" id="PF12796">
    <property type="entry name" value="Ank_2"/>
    <property type="match status" value="1"/>
</dbReference>
<dbReference type="InterPro" id="IPR036770">
    <property type="entry name" value="Ankyrin_rpt-contain_sf"/>
</dbReference>
<dbReference type="CDD" id="cd00201">
    <property type="entry name" value="WW"/>
    <property type="match status" value="1"/>
</dbReference>
<dbReference type="PROSITE" id="PS50020">
    <property type="entry name" value="WW_DOMAIN_2"/>
    <property type="match status" value="2"/>
</dbReference>
<dbReference type="EMBL" id="GL378414">
    <property type="protein sequence ID" value="EFJ40493.1"/>
    <property type="molecule type" value="Genomic_DNA"/>
</dbReference>
<evidence type="ECO:0000256" key="3">
    <source>
        <dbReference type="PROSITE-ProRule" id="PRU00023"/>
    </source>
</evidence>
<dbReference type="AlphaFoldDB" id="D8UID8"/>
<dbReference type="STRING" id="3068.D8UID8"/>
<dbReference type="Gene3D" id="2.20.70.10">
    <property type="match status" value="1"/>
</dbReference>
<evidence type="ECO:0000256" key="5">
    <source>
        <dbReference type="SAM" id="SignalP"/>
    </source>
</evidence>
<feature type="compositionally biased region" description="Low complexity" evidence="4">
    <location>
        <begin position="137"/>
        <end position="148"/>
    </location>
</feature>
<dbReference type="PROSITE" id="PS01159">
    <property type="entry name" value="WW_DOMAIN_1"/>
    <property type="match status" value="1"/>
</dbReference>
<keyword evidence="1" id="KW-0677">Repeat</keyword>
<accession>D8UID8</accession>
<evidence type="ECO:0000256" key="1">
    <source>
        <dbReference type="ARBA" id="ARBA00022737"/>
    </source>
</evidence>
<keyword evidence="2 3" id="KW-0040">ANK repeat</keyword>
<feature type="chain" id="PRO_5003124562" description="WW domain-containing protein" evidence="5">
    <location>
        <begin position="23"/>
        <end position="396"/>
    </location>
</feature>
<dbReference type="GeneID" id="9627894"/>
<feature type="signal peptide" evidence="5">
    <location>
        <begin position="1"/>
        <end position="22"/>
    </location>
</feature>
<evidence type="ECO:0000313" key="7">
    <source>
        <dbReference type="EMBL" id="EFJ40493.1"/>
    </source>
</evidence>
<dbReference type="SUPFAM" id="SSF48403">
    <property type="entry name" value="Ankyrin repeat"/>
    <property type="match status" value="1"/>
</dbReference>
<dbReference type="Pfam" id="PF00397">
    <property type="entry name" value="WW"/>
    <property type="match status" value="1"/>
</dbReference>
<dbReference type="InterPro" id="IPR036020">
    <property type="entry name" value="WW_dom_sf"/>
</dbReference>
<evidence type="ECO:0000256" key="4">
    <source>
        <dbReference type="SAM" id="MobiDB-lite"/>
    </source>
</evidence>
<dbReference type="PROSITE" id="PS50088">
    <property type="entry name" value="ANK_REPEAT"/>
    <property type="match status" value="1"/>
</dbReference>
<feature type="repeat" description="ANK" evidence="3">
    <location>
        <begin position="93"/>
        <end position="125"/>
    </location>
</feature>
<dbReference type="PROSITE" id="PS50297">
    <property type="entry name" value="ANK_REP_REGION"/>
    <property type="match status" value="1"/>
</dbReference>
<dbReference type="InParanoid" id="D8UID8"/>
<dbReference type="InterPro" id="IPR002110">
    <property type="entry name" value="Ankyrin_rpt"/>
</dbReference>
<dbReference type="PANTHER" id="PTHR24171">
    <property type="entry name" value="ANKYRIN REPEAT DOMAIN-CONTAINING PROTEIN 39-RELATED"/>
    <property type="match status" value="1"/>
</dbReference>
<organism evidence="8">
    <name type="scientific">Volvox carteri f. nagariensis</name>
    <dbReference type="NCBI Taxonomy" id="3068"/>
    <lineage>
        <taxon>Eukaryota</taxon>
        <taxon>Viridiplantae</taxon>
        <taxon>Chlorophyta</taxon>
        <taxon>core chlorophytes</taxon>
        <taxon>Chlorophyceae</taxon>
        <taxon>CS clade</taxon>
        <taxon>Chlamydomonadales</taxon>
        <taxon>Volvocaceae</taxon>
        <taxon>Volvox</taxon>
    </lineage>
</organism>